<reference evidence="1 2" key="1">
    <citation type="submission" date="2024-02" db="EMBL/GenBank/DDBJ databases">
        <authorList>
            <person name="Chen Y."/>
            <person name="Shah S."/>
            <person name="Dougan E. K."/>
            <person name="Thang M."/>
            <person name="Chan C."/>
        </authorList>
    </citation>
    <scope>NUCLEOTIDE SEQUENCE [LARGE SCALE GENOMIC DNA]</scope>
</reference>
<keyword evidence="2" id="KW-1185">Reference proteome</keyword>
<gene>
    <name evidence="1" type="ORF">CCMP2556_LOCUS46368</name>
</gene>
<proteinExistence type="predicted"/>
<name>A0ABP0RBY7_9DINO</name>
<evidence type="ECO:0000313" key="2">
    <source>
        <dbReference type="Proteomes" id="UP001642484"/>
    </source>
</evidence>
<evidence type="ECO:0000313" key="1">
    <source>
        <dbReference type="EMBL" id="CAK9097749.1"/>
    </source>
</evidence>
<protein>
    <submittedName>
        <fullName evidence="1">Uncharacterized protein</fullName>
    </submittedName>
</protein>
<dbReference type="Proteomes" id="UP001642484">
    <property type="component" value="Unassembled WGS sequence"/>
</dbReference>
<sequence length="210" mass="23203">MWSRVVFTDTPEIVRKGGGEGGRSWDALAEAMGEDQVAPEEKLFGRVYQPGRPSLENPKATAHFRQKVCNRARADAQGVQIGCSMEMGIPILKLGGTALYLAAEMGDEFMCQLLVSFRADPFQRLKPPENGGLITFGEVQKGGRMAEVCADSAVLTLPRENTEVLALSALSKLQAQDQLPIMHFFEMYRAIPRPLDRGNALPVRRQRGER</sequence>
<organism evidence="1 2">
    <name type="scientific">Durusdinium trenchii</name>
    <dbReference type="NCBI Taxonomy" id="1381693"/>
    <lineage>
        <taxon>Eukaryota</taxon>
        <taxon>Sar</taxon>
        <taxon>Alveolata</taxon>
        <taxon>Dinophyceae</taxon>
        <taxon>Suessiales</taxon>
        <taxon>Symbiodiniaceae</taxon>
        <taxon>Durusdinium</taxon>
    </lineage>
</organism>
<comment type="caution">
    <text evidence="1">The sequence shown here is derived from an EMBL/GenBank/DDBJ whole genome shotgun (WGS) entry which is preliminary data.</text>
</comment>
<accession>A0ABP0RBY7</accession>
<dbReference type="EMBL" id="CAXAMN010025772">
    <property type="protein sequence ID" value="CAK9097749.1"/>
    <property type="molecule type" value="Genomic_DNA"/>
</dbReference>